<feature type="domain" description="CN hydrolase" evidence="1">
    <location>
        <begin position="22"/>
        <end position="254"/>
    </location>
</feature>
<dbReference type="NCBIfam" id="NF007757">
    <property type="entry name" value="PRK10438.1"/>
    <property type="match status" value="1"/>
</dbReference>
<gene>
    <name evidence="2" type="ORF">GCM10022257_13630</name>
</gene>
<name>A0ABP8EAL2_9FLAO</name>
<dbReference type="InterPro" id="IPR003010">
    <property type="entry name" value="C-N_Hydrolase"/>
</dbReference>
<dbReference type="Pfam" id="PF00795">
    <property type="entry name" value="CN_hydrolase"/>
    <property type="match status" value="1"/>
</dbReference>
<comment type="caution">
    <text evidence="2">The sequence shown here is derived from an EMBL/GenBank/DDBJ whole genome shotgun (WGS) entry which is preliminary data.</text>
</comment>
<dbReference type="InterPro" id="IPR052737">
    <property type="entry name" value="Omega-amidase_YafV"/>
</dbReference>
<dbReference type="CDD" id="cd07575">
    <property type="entry name" value="Xc-1258_like"/>
    <property type="match status" value="1"/>
</dbReference>
<dbReference type="EMBL" id="BAABAV010000001">
    <property type="protein sequence ID" value="GAA4269262.1"/>
    <property type="molecule type" value="Genomic_DNA"/>
</dbReference>
<dbReference type="SUPFAM" id="SSF56317">
    <property type="entry name" value="Carbon-nitrogen hydrolase"/>
    <property type="match status" value="1"/>
</dbReference>
<proteinExistence type="predicted"/>
<dbReference type="PROSITE" id="PS50263">
    <property type="entry name" value="CN_HYDROLASE"/>
    <property type="match status" value="1"/>
</dbReference>
<accession>A0ABP8EAL2</accession>
<dbReference type="InterPro" id="IPR036526">
    <property type="entry name" value="C-N_Hydrolase_sf"/>
</dbReference>
<evidence type="ECO:0000313" key="3">
    <source>
        <dbReference type="Proteomes" id="UP001500027"/>
    </source>
</evidence>
<keyword evidence="3" id="KW-1185">Reference proteome</keyword>
<reference evidence="3" key="1">
    <citation type="journal article" date="2019" name="Int. J. Syst. Evol. Microbiol.">
        <title>The Global Catalogue of Microorganisms (GCM) 10K type strain sequencing project: providing services to taxonomists for standard genome sequencing and annotation.</title>
        <authorList>
            <consortium name="The Broad Institute Genomics Platform"/>
            <consortium name="The Broad Institute Genome Sequencing Center for Infectious Disease"/>
            <person name="Wu L."/>
            <person name="Ma J."/>
        </authorList>
    </citation>
    <scope>NUCLEOTIDE SEQUENCE [LARGE SCALE GENOMIC DNA]</scope>
    <source>
        <strain evidence="3">JCM 17452</strain>
    </source>
</reference>
<dbReference type="Proteomes" id="UP001500027">
    <property type="component" value="Unassembled WGS sequence"/>
</dbReference>
<dbReference type="Gene3D" id="3.60.110.10">
    <property type="entry name" value="Carbon-nitrogen hydrolase"/>
    <property type="match status" value="1"/>
</dbReference>
<protein>
    <submittedName>
        <fullName evidence="2">Nitrilase family protein</fullName>
    </submittedName>
</protein>
<dbReference type="PANTHER" id="PTHR47799:SF1">
    <property type="entry name" value="OMEGA-AMIDASE YAFV"/>
    <property type="match status" value="1"/>
</dbReference>
<organism evidence="2 3">
    <name type="scientific">Hyunsoonleella aestuarii</name>
    <dbReference type="NCBI Taxonomy" id="912802"/>
    <lineage>
        <taxon>Bacteria</taxon>
        <taxon>Pseudomonadati</taxon>
        <taxon>Bacteroidota</taxon>
        <taxon>Flavobacteriia</taxon>
        <taxon>Flavobacteriales</taxon>
        <taxon>Flavobacteriaceae</taxon>
    </lineage>
</organism>
<evidence type="ECO:0000313" key="2">
    <source>
        <dbReference type="EMBL" id="GAA4269262.1"/>
    </source>
</evidence>
<dbReference type="PANTHER" id="PTHR47799">
    <property type="entry name" value="OMEGA-AMIDASE YAFV"/>
    <property type="match status" value="1"/>
</dbReference>
<sequence length="276" mass="31786">MKNLVIKKIDSKKYNQYMQEQLKIALIQSGLVWENPEQNRINFSKEIDNIDDVVDIIVLPEMFATGFTMNASKVAETMNGKTVIWMHEQAVKTKAVITGSLVIKENSKYYNRLLFVEPSGYISTYDKRHTFTLVGEDKIYTAGSKKVIITYKGWKIRPLICYDLRFPVWTRNVADYDVLLYVANWPKPRISAWDTLLKARAIENMSYCIGVNRVGLDGMNSEYSGHSAVYDVLGNCITSFKPNKGHTETVTLEKSHIHAYRNKLKFLEDRDSFTIE</sequence>
<evidence type="ECO:0000259" key="1">
    <source>
        <dbReference type="PROSITE" id="PS50263"/>
    </source>
</evidence>